<dbReference type="Gene3D" id="3.40.30.10">
    <property type="entry name" value="Glutaredoxin"/>
    <property type="match status" value="1"/>
</dbReference>
<evidence type="ECO:0000256" key="7">
    <source>
        <dbReference type="SAM" id="MobiDB-lite"/>
    </source>
</evidence>
<proteinExistence type="inferred from homology"/>
<dbReference type="GO" id="GO:0051537">
    <property type="term" value="F:2 iron, 2 sulfur cluster binding"/>
    <property type="evidence" value="ECO:0007669"/>
    <property type="project" value="UniProtKB-KW"/>
</dbReference>
<organism evidence="8">
    <name type="scientific">freshwater metagenome</name>
    <dbReference type="NCBI Taxonomy" id="449393"/>
    <lineage>
        <taxon>unclassified sequences</taxon>
        <taxon>metagenomes</taxon>
        <taxon>ecological metagenomes</taxon>
    </lineage>
</organism>
<dbReference type="Gene3D" id="1.10.10.1590">
    <property type="entry name" value="NADH-quinone oxidoreductase subunit E"/>
    <property type="match status" value="1"/>
</dbReference>
<evidence type="ECO:0000256" key="1">
    <source>
        <dbReference type="ARBA" id="ARBA00010643"/>
    </source>
</evidence>
<dbReference type="Pfam" id="PF01257">
    <property type="entry name" value="2Fe-2S_thioredx"/>
    <property type="match status" value="1"/>
</dbReference>
<dbReference type="AlphaFoldDB" id="A0A6J7EFZ6"/>
<protein>
    <submittedName>
        <fullName evidence="8">Unannotated protein</fullName>
    </submittedName>
</protein>
<dbReference type="SUPFAM" id="SSF52833">
    <property type="entry name" value="Thioredoxin-like"/>
    <property type="match status" value="1"/>
</dbReference>
<evidence type="ECO:0000256" key="4">
    <source>
        <dbReference type="ARBA" id="ARBA00023004"/>
    </source>
</evidence>
<keyword evidence="2" id="KW-0001">2Fe-2S</keyword>
<gene>
    <name evidence="8" type="ORF">UFOPK3444_01384</name>
</gene>
<dbReference type="GO" id="GO:0003954">
    <property type="term" value="F:NADH dehydrogenase activity"/>
    <property type="evidence" value="ECO:0007669"/>
    <property type="project" value="TreeGrafter"/>
</dbReference>
<comment type="similarity">
    <text evidence="1">Belongs to the complex I 24 kDa subunit family.</text>
</comment>
<dbReference type="PANTHER" id="PTHR10371">
    <property type="entry name" value="NADH DEHYDROGENASE UBIQUINONE FLAVOPROTEIN 2, MITOCHONDRIAL"/>
    <property type="match status" value="1"/>
</dbReference>
<comment type="cofactor">
    <cofactor evidence="6">
        <name>[2Fe-2S] cluster</name>
        <dbReference type="ChEBI" id="CHEBI:190135"/>
    </cofactor>
</comment>
<evidence type="ECO:0000313" key="8">
    <source>
        <dbReference type="EMBL" id="CAB4880638.1"/>
    </source>
</evidence>
<accession>A0A6J7EFZ6</accession>
<dbReference type="CDD" id="cd03064">
    <property type="entry name" value="TRX_Fd_NuoE"/>
    <property type="match status" value="1"/>
</dbReference>
<dbReference type="InterPro" id="IPR042128">
    <property type="entry name" value="NuoE_dom"/>
</dbReference>
<dbReference type="InterPro" id="IPR041921">
    <property type="entry name" value="NuoE_N"/>
</dbReference>
<evidence type="ECO:0000256" key="6">
    <source>
        <dbReference type="ARBA" id="ARBA00034078"/>
    </source>
</evidence>
<reference evidence="8" key="1">
    <citation type="submission" date="2020-05" db="EMBL/GenBank/DDBJ databases">
        <authorList>
            <person name="Chiriac C."/>
            <person name="Salcher M."/>
            <person name="Ghai R."/>
            <person name="Kavagutti S V."/>
        </authorList>
    </citation>
    <scope>NUCLEOTIDE SEQUENCE</scope>
</reference>
<dbReference type="FunFam" id="1.10.10.1590:FF:000001">
    <property type="entry name" value="NADH-quinone oxidoreductase subunit E"/>
    <property type="match status" value="1"/>
</dbReference>
<dbReference type="GO" id="GO:0046872">
    <property type="term" value="F:metal ion binding"/>
    <property type="evidence" value="ECO:0007669"/>
    <property type="project" value="UniProtKB-KW"/>
</dbReference>
<keyword evidence="3" id="KW-0479">Metal-binding</keyword>
<keyword evidence="5" id="KW-0411">Iron-sulfur</keyword>
<dbReference type="InterPro" id="IPR002023">
    <property type="entry name" value="NuoE-like"/>
</dbReference>
<dbReference type="PANTHER" id="PTHR10371:SF3">
    <property type="entry name" value="NADH DEHYDROGENASE [UBIQUINONE] FLAVOPROTEIN 2, MITOCHONDRIAL"/>
    <property type="match status" value="1"/>
</dbReference>
<evidence type="ECO:0000256" key="3">
    <source>
        <dbReference type="ARBA" id="ARBA00022723"/>
    </source>
</evidence>
<name>A0A6J7EFZ6_9ZZZZ</name>
<dbReference type="InterPro" id="IPR036249">
    <property type="entry name" value="Thioredoxin-like_sf"/>
</dbReference>
<feature type="region of interest" description="Disordered" evidence="7">
    <location>
        <begin position="1"/>
        <end position="33"/>
    </location>
</feature>
<evidence type="ECO:0000256" key="2">
    <source>
        <dbReference type="ARBA" id="ARBA00022714"/>
    </source>
</evidence>
<keyword evidence="4" id="KW-0408">Iron</keyword>
<sequence>MTDVTRFTHGSRIPGWDDSVDPNKAPAGIPDLATTPVPAELREEIQAEMAKYPVFRSALIPALHAAQRVHGWCSPEAIEQVAAVMGITPGEVAAVATFYDMFETKPVGTQTIYVCTNISCSLRGGPKILEAMRAAADGDADFNIRAFECLGACDMAPMASVNGEFVGPLAESDCAQIVADLKGGGEVLAAKQLRVRPCADEAGRVDGGQTTTSEVTQ</sequence>
<dbReference type="EMBL" id="CAFBLU010000031">
    <property type="protein sequence ID" value="CAB4880638.1"/>
    <property type="molecule type" value="Genomic_DNA"/>
</dbReference>
<evidence type="ECO:0000256" key="5">
    <source>
        <dbReference type="ARBA" id="ARBA00023014"/>
    </source>
</evidence>
<dbReference type="PIRSF" id="PIRSF000216">
    <property type="entry name" value="NADH_DH_24kDa"/>
    <property type="match status" value="1"/>
</dbReference>